<organism evidence="1 2">
    <name type="scientific">Fontibacillus phaseoli</name>
    <dbReference type="NCBI Taxonomy" id="1416533"/>
    <lineage>
        <taxon>Bacteria</taxon>
        <taxon>Bacillati</taxon>
        <taxon>Bacillota</taxon>
        <taxon>Bacilli</taxon>
        <taxon>Bacillales</taxon>
        <taxon>Paenibacillaceae</taxon>
        <taxon>Fontibacillus</taxon>
    </lineage>
</organism>
<reference evidence="1 2" key="1">
    <citation type="submission" date="2018-07" db="EMBL/GenBank/DDBJ databases">
        <title>Genomic Encyclopedia of Type Strains, Phase III (KMG-III): the genomes of soil and plant-associated and newly described type strains.</title>
        <authorList>
            <person name="Whitman W."/>
        </authorList>
    </citation>
    <scope>NUCLEOTIDE SEQUENCE [LARGE SCALE GENOMIC DNA]</scope>
    <source>
        <strain evidence="1 2">CECT 8333</strain>
    </source>
</reference>
<name>A0A369B5Z7_9BACL</name>
<accession>A0A369B5Z7</accession>
<dbReference type="Proteomes" id="UP000253090">
    <property type="component" value="Unassembled WGS sequence"/>
</dbReference>
<dbReference type="AlphaFoldDB" id="A0A369B5Z7"/>
<evidence type="ECO:0000313" key="2">
    <source>
        <dbReference type="Proteomes" id="UP000253090"/>
    </source>
</evidence>
<keyword evidence="2" id="KW-1185">Reference proteome</keyword>
<sequence length="56" mass="6553">MVEALEVSFQRILQALKEVIETAGKEQLETGVIQEYETIMNQQHLNNTFICRMRRA</sequence>
<dbReference type="EMBL" id="QPJW01000010">
    <property type="protein sequence ID" value="RCX16942.1"/>
    <property type="molecule type" value="Genomic_DNA"/>
</dbReference>
<proteinExistence type="predicted"/>
<dbReference type="RefSeq" id="WP_181873221.1">
    <property type="nucleotide sequence ID" value="NZ_QPJW01000010.1"/>
</dbReference>
<gene>
    <name evidence="1" type="ORF">DFP94_1102</name>
</gene>
<comment type="caution">
    <text evidence="1">The sequence shown here is derived from an EMBL/GenBank/DDBJ whole genome shotgun (WGS) entry which is preliminary data.</text>
</comment>
<protein>
    <submittedName>
        <fullName evidence="1">Uncharacterized protein</fullName>
    </submittedName>
</protein>
<evidence type="ECO:0000313" key="1">
    <source>
        <dbReference type="EMBL" id="RCX16942.1"/>
    </source>
</evidence>